<dbReference type="RefSeq" id="WP_160423279.1">
    <property type="nucleotide sequence ID" value="NZ_WSTA01000015.1"/>
</dbReference>
<reference evidence="7 8" key="1">
    <citation type="submission" date="2019-12" db="EMBL/GenBank/DDBJ databases">
        <authorList>
            <person name="Kim Y.S."/>
        </authorList>
    </citation>
    <scope>NUCLEOTIDE SEQUENCE [LARGE SCALE GENOMIC DNA]</scope>
    <source>
        <strain evidence="7 8">MMS17-SY077</strain>
    </source>
</reference>
<evidence type="ECO:0000256" key="2">
    <source>
        <dbReference type="ARBA" id="ARBA00022552"/>
    </source>
</evidence>
<evidence type="ECO:0000256" key="1">
    <source>
        <dbReference type="ARBA" id="ARBA00022490"/>
    </source>
</evidence>
<evidence type="ECO:0000256" key="3">
    <source>
        <dbReference type="ARBA" id="ARBA00022603"/>
    </source>
</evidence>
<dbReference type="InterPro" id="IPR007848">
    <property type="entry name" value="Small_mtfrase_dom"/>
</dbReference>
<dbReference type="GO" id="GO:0006364">
    <property type="term" value="P:rRNA processing"/>
    <property type="evidence" value="ECO:0007669"/>
    <property type="project" value="UniProtKB-KW"/>
</dbReference>
<keyword evidence="1" id="KW-0963">Cytoplasm</keyword>
<dbReference type="InterPro" id="IPR029063">
    <property type="entry name" value="SAM-dependent_MTases_sf"/>
</dbReference>
<keyword evidence="8" id="KW-1185">Reference proteome</keyword>
<evidence type="ECO:0000259" key="5">
    <source>
        <dbReference type="Pfam" id="PF05175"/>
    </source>
</evidence>
<keyword evidence="2" id="KW-0698">rRNA processing</keyword>
<dbReference type="Pfam" id="PF05175">
    <property type="entry name" value="MTS"/>
    <property type="match status" value="1"/>
</dbReference>
<gene>
    <name evidence="7" type="ORF">GB864_05080</name>
</gene>
<sequence length="372" mass="38711">MLRRTPDVEGPGLTASDSADALLLDEAAPWLADAADGGLAVIDDGYGALTLGAAAAGARGIRSHTDTITSERAVASNAGRVGLDDAFAAAPLGPETFAGARLVLLRLPRALDRLDEVAELAARHADPEAVIVAGGRLKHMTLGMNDVLRRHFDRLDVSLARGKSRVLIARSPKPDARAVAPTWPKHARVDEVGLTLVAHGGVFAGASLDLGTRELLRVLDGAFAGADAPTRLIDLACGNGVIGAWAAARRPALEVVASDRSAAAAASATLTAAANGLDDRVGAVQSDGLEHLPDSSERLVVLNPPFHAGAAITEGIAESLFADAARVLAPGGELWTVWNSHLRYRGRLERIVGPTRQIARTPKFTITASTRR</sequence>
<dbReference type="InterPro" id="IPR058679">
    <property type="entry name" value="RlmG_N"/>
</dbReference>
<keyword evidence="4 7" id="KW-0808">Transferase</keyword>
<name>A0A6I4NUG4_9MICO</name>
<feature type="domain" description="RlmG N-terminal" evidence="6">
    <location>
        <begin position="2"/>
        <end position="170"/>
    </location>
</feature>
<evidence type="ECO:0000313" key="7">
    <source>
        <dbReference type="EMBL" id="MWB97920.1"/>
    </source>
</evidence>
<dbReference type="GO" id="GO:0003676">
    <property type="term" value="F:nucleic acid binding"/>
    <property type="evidence" value="ECO:0007669"/>
    <property type="project" value="InterPro"/>
</dbReference>
<evidence type="ECO:0000313" key="8">
    <source>
        <dbReference type="Proteomes" id="UP000438182"/>
    </source>
</evidence>
<dbReference type="InterPro" id="IPR002052">
    <property type="entry name" value="DNA_methylase_N6_adenine_CS"/>
</dbReference>
<dbReference type="AlphaFoldDB" id="A0A6I4NUG4"/>
<feature type="domain" description="Methyltransferase small" evidence="5">
    <location>
        <begin position="194"/>
        <end position="367"/>
    </location>
</feature>
<comment type="caution">
    <text evidence="7">The sequence shown here is derived from an EMBL/GenBank/DDBJ whole genome shotgun (WGS) entry which is preliminary data.</text>
</comment>
<keyword evidence="3 7" id="KW-0489">Methyltransferase</keyword>
<protein>
    <submittedName>
        <fullName evidence="7">Methyltransferase</fullName>
    </submittedName>
</protein>
<dbReference type="PROSITE" id="PS00092">
    <property type="entry name" value="N6_MTASE"/>
    <property type="match status" value="1"/>
</dbReference>
<dbReference type="InterPro" id="IPR046977">
    <property type="entry name" value="RsmC/RlmG"/>
</dbReference>
<dbReference type="CDD" id="cd02440">
    <property type="entry name" value="AdoMet_MTases"/>
    <property type="match status" value="1"/>
</dbReference>
<organism evidence="7 8">
    <name type="scientific">Agromyces seonyuensis</name>
    <dbReference type="NCBI Taxonomy" id="2662446"/>
    <lineage>
        <taxon>Bacteria</taxon>
        <taxon>Bacillati</taxon>
        <taxon>Actinomycetota</taxon>
        <taxon>Actinomycetes</taxon>
        <taxon>Micrococcales</taxon>
        <taxon>Microbacteriaceae</taxon>
        <taxon>Agromyces</taxon>
    </lineage>
</organism>
<dbReference type="EMBL" id="WSTA01000015">
    <property type="protein sequence ID" value="MWB97920.1"/>
    <property type="molecule type" value="Genomic_DNA"/>
</dbReference>
<proteinExistence type="predicted"/>
<dbReference type="GO" id="GO:0008170">
    <property type="term" value="F:N-methyltransferase activity"/>
    <property type="evidence" value="ECO:0007669"/>
    <property type="project" value="UniProtKB-ARBA"/>
</dbReference>
<dbReference type="PANTHER" id="PTHR47816">
    <property type="entry name" value="RIBOSOMAL RNA SMALL SUBUNIT METHYLTRANSFERASE C"/>
    <property type="match status" value="1"/>
</dbReference>
<accession>A0A6I4NUG4</accession>
<dbReference type="GO" id="GO:0032259">
    <property type="term" value="P:methylation"/>
    <property type="evidence" value="ECO:0007669"/>
    <property type="project" value="UniProtKB-KW"/>
</dbReference>
<dbReference type="GO" id="GO:0008757">
    <property type="term" value="F:S-adenosylmethionine-dependent methyltransferase activity"/>
    <property type="evidence" value="ECO:0007669"/>
    <property type="project" value="InterPro"/>
</dbReference>
<dbReference type="Proteomes" id="UP000438182">
    <property type="component" value="Unassembled WGS sequence"/>
</dbReference>
<dbReference type="PANTHER" id="PTHR47816:SF5">
    <property type="entry name" value="RIBOSOMAL RNA LARGE SUBUNIT METHYLTRANSFERASE G"/>
    <property type="match status" value="1"/>
</dbReference>
<dbReference type="SUPFAM" id="SSF53335">
    <property type="entry name" value="S-adenosyl-L-methionine-dependent methyltransferases"/>
    <property type="match status" value="1"/>
</dbReference>
<evidence type="ECO:0000256" key="4">
    <source>
        <dbReference type="ARBA" id="ARBA00022679"/>
    </source>
</evidence>
<dbReference type="Pfam" id="PF26049">
    <property type="entry name" value="RLMG_N"/>
    <property type="match status" value="1"/>
</dbReference>
<evidence type="ECO:0000259" key="6">
    <source>
        <dbReference type="Pfam" id="PF26049"/>
    </source>
</evidence>
<dbReference type="Gene3D" id="3.40.50.150">
    <property type="entry name" value="Vaccinia Virus protein VP39"/>
    <property type="match status" value="2"/>
</dbReference>